<evidence type="ECO:0000256" key="3">
    <source>
        <dbReference type="ARBA" id="ARBA00007143"/>
    </source>
</evidence>
<dbReference type="Pfam" id="PF00134">
    <property type="entry name" value="Cyclin_N"/>
    <property type="match status" value="1"/>
</dbReference>
<gene>
    <name evidence="13" type="ORF">GSTENG00024300001</name>
</gene>
<dbReference type="PANTHER" id="PTHR10177">
    <property type="entry name" value="CYCLINS"/>
    <property type="match status" value="1"/>
</dbReference>
<dbReference type="InterPro" id="IPR013763">
    <property type="entry name" value="Cyclin-like_dom"/>
</dbReference>
<evidence type="ECO:0000256" key="10">
    <source>
        <dbReference type="RuleBase" id="RU000383"/>
    </source>
</evidence>
<protein>
    <submittedName>
        <fullName evidence="13">(spotted green pufferfish) hypothetical protein</fullName>
    </submittedName>
</protein>
<evidence type="ECO:0000256" key="5">
    <source>
        <dbReference type="ARBA" id="ARBA00022618"/>
    </source>
</evidence>
<evidence type="ECO:0000256" key="6">
    <source>
        <dbReference type="ARBA" id="ARBA00023127"/>
    </source>
</evidence>
<proteinExistence type="inferred from homology"/>
<evidence type="ECO:0000256" key="1">
    <source>
        <dbReference type="ARBA" id="ARBA00003222"/>
    </source>
</evidence>
<evidence type="ECO:0000256" key="9">
    <source>
        <dbReference type="ARBA" id="ARBA00025821"/>
    </source>
</evidence>
<dbReference type="PROSITE" id="PS00292">
    <property type="entry name" value="CYCLINS"/>
    <property type="match status" value="1"/>
</dbReference>
<dbReference type="InterPro" id="IPR004367">
    <property type="entry name" value="Cyclin_C-dom"/>
</dbReference>
<accession>Q4S487</accession>
<dbReference type="InterPro" id="IPR036915">
    <property type="entry name" value="Cyclin-like_sf"/>
</dbReference>
<keyword evidence="4" id="KW-0597">Phosphoprotein</keyword>
<evidence type="ECO:0000256" key="8">
    <source>
        <dbReference type="ARBA" id="ARBA00023306"/>
    </source>
</evidence>
<evidence type="ECO:0000256" key="4">
    <source>
        <dbReference type="ARBA" id="ARBA00022553"/>
    </source>
</evidence>
<dbReference type="SUPFAM" id="SSF47954">
    <property type="entry name" value="Cyclin-like"/>
    <property type="match status" value="2"/>
</dbReference>
<dbReference type="InterPro" id="IPR006671">
    <property type="entry name" value="Cyclin_N"/>
</dbReference>
<keyword evidence="8" id="KW-0131">Cell cycle</keyword>
<dbReference type="EMBL" id="CAAE01014743">
    <property type="protein sequence ID" value="CAG04545.1"/>
    <property type="molecule type" value="Genomic_DNA"/>
</dbReference>
<sequence>SWASSEDVWISMLNKELKYFHDSSYLQRHPRLQPKMRAILLDWLLEVSEVYSLHRQTAYLAQDFFDRFMLTQEDVSKEHLQLLGITALFIASKMEEIYPPKICEFAYVTDGACDMWDIQQTELLMLKALEWNLCPETAISWLKLYAQVEAQKDQENFLVPQFSPDTYIQITQLLDLCMMDVAWLGYSYSVLAAAAFCHFSTFEVVHKVSGLTWDSVAPCVRWMTPFMDTLRAEATPTLKVFPAVKTDDRHNIQTHVAYLELL</sequence>
<dbReference type="Pfam" id="PF02984">
    <property type="entry name" value="Cyclin_C"/>
    <property type="match status" value="1"/>
</dbReference>
<name>Q4S487_TETNG</name>
<dbReference type="GO" id="GO:0005634">
    <property type="term" value="C:nucleus"/>
    <property type="evidence" value="ECO:0007669"/>
    <property type="project" value="UniProtKB-SubCell"/>
</dbReference>
<organism evidence="13">
    <name type="scientific">Tetraodon nigroviridis</name>
    <name type="common">Spotted green pufferfish</name>
    <name type="synonym">Chelonodon nigroviridis</name>
    <dbReference type="NCBI Taxonomy" id="99883"/>
    <lineage>
        <taxon>Eukaryota</taxon>
        <taxon>Metazoa</taxon>
        <taxon>Chordata</taxon>
        <taxon>Craniata</taxon>
        <taxon>Vertebrata</taxon>
        <taxon>Euteleostomi</taxon>
        <taxon>Actinopterygii</taxon>
        <taxon>Neopterygii</taxon>
        <taxon>Teleostei</taxon>
        <taxon>Neoteleostei</taxon>
        <taxon>Acanthomorphata</taxon>
        <taxon>Eupercaria</taxon>
        <taxon>Tetraodontiformes</taxon>
        <taxon>Tetradontoidea</taxon>
        <taxon>Tetraodontidae</taxon>
        <taxon>Tetraodon</taxon>
    </lineage>
</organism>
<dbReference type="SMART" id="SM00385">
    <property type="entry name" value="CYCLIN"/>
    <property type="match status" value="1"/>
</dbReference>
<comment type="caution">
    <text evidence="13">The sequence shown here is derived from an EMBL/GenBank/DDBJ whole genome shotgun (WGS) entry which is preliminary data.</text>
</comment>
<comment type="similarity">
    <text evidence="3">Belongs to the cyclin family. Cyclin E subfamily.</text>
</comment>
<dbReference type="InterPro" id="IPR039361">
    <property type="entry name" value="Cyclin"/>
</dbReference>
<dbReference type="Gene3D" id="1.10.472.10">
    <property type="entry name" value="Cyclin-like"/>
    <property type="match status" value="2"/>
</dbReference>
<evidence type="ECO:0000259" key="12">
    <source>
        <dbReference type="SMART" id="SM01332"/>
    </source>
</evidence>
<comment type="function">
    <text evidence="1">Essential for the control of the cell cycle at the G2/M (mitosis) transition.</text>
</comment>
<reference evidence="13" key="1">
    <citation type="journal article" date="2004" name="Nature">
        <title>Genome duplication in the teleost fish Tetraodon nigroviridis reveals the early vertebrate proto-karyotype.</title>
        <authorList>
            <person name="Jaillon O."/>
            <person name="Aury J.-M."/>
            <person name="Brunet F."/>
            <person name="Petit J.-L."/>
            <person name="Stange-Thomann N."/>
            <person name="Mauceli E."/>
            <person name="Bouneau L."/>
            <person name="Fischer C."/>
            <person name="Ozouf-Costaz C."/>
            <person name="Bernot A."/>
            <person name="Nicaud S."/>
            <person name="Jaffe D."/>
            <person name="Fisher S."/>
            <person name="Lutfalla G."/>
            <person name="Dossat C."/>
            <person name="Segurens B."/>
            <person name="Dasilva C."/>
            <person name="Salanoubat M."/>
            <person name="Levy M."/>
            <person name="Boudet N."/>
            <person name="Castellano S."/>
            <person name="Anthouard V."/>
            <person name="Jubin C."/>
            <person name="Castelli V."/>
            <person name="Katinka M."/>
            <person name="Vacherie B."/>
            <person name="Biemont C."/>
            <person name="Skalli Z."/>
            <person name="Cattolico L."/>
            <person name="Poulain J."/>
            <person name="De Berardinis V."/>
            <person name="Cruaud C."/>
            <person name="Duprat S."/>
            <person name="Brottier P."/>
            <person name="Coutanceau J.-P."/>
            <person name="Gouzy J."/>
            <person name="Parra G."/>
            <person name="Lardier G."/>
            <person name="Chapple C."/>
            <person name="McKernan K.J."/>
            <person name="McEwan P."/>
            <person name="Bosak S."/>
            <person name="Kellis M."/>
            <person name="Volff J.-N."/>
            <person name="Guigo R."/>
            <person name="Zody M.C."/>
            <person name="Mesirov J."/>
            <person name="Lindblad-Toh K."/>
            <person name="Birren B."/>
            <person name="Nusbaum C."/>
            <person name="Kahn D."/>
            <person name="Robinson-Rechavi M."/>
            <person name="Laudet V."/>
            <person name="Schachter V."/>
            <person name="Quetier F."/>
            <person name="Saurin W."/>
            <person name="Scarpelli C."/>
            <person name="Wincker P."/>
            <person name="Lander E.S."/>
            <person name="Weissenbach J."/>
            <person name="Roest Crollius H."/>
        </authorList>
    </citation>
    <scope>NUCLEOTIDE SEQUENCE [LARGE SCALE GENOMIC DNA]</scope>
</reference>
<feature type="domain" description="Cyclin-like" evidence="11">
    <location>
        <begin position="42"/>
        <end position="127"/>
    </location>
</feature>
<dbReference type="InterPro" id="IPR048258">
    <property type="entry name" value="Cyclins_cyclin-box"/>
</dbReference>
<evidence type="ECO:0000313" key="13">
    <source>
        <dbReference type="EMBL" id="CAG04545.1"/>
    </source>
</evidence>
<dbReference type="KEGG" id="tng:GSTEN00024300G001"/>
<evidence type="ECO:0000256" key="2">
    <source>
        <dbReference type="ARBA" id="ARBA00004123"/>
    </source>
</evidence>
<feature type="non-terminal residue" evidence="13">
    <location>
        <position position="1"/>
    </location>
</feature>
<dbReference type="HOGENOM" id="CLU_020695_8_0_1"/>
<dbReference type="GO" id="GO:0051301">
    <property type="term" value="P:cell division"/>
    <property type="evidence" value="ECO:0007669"/>
    <property type="project" value="UniProtKB-KW"/>
</dbReference>
<reference evidence="13" key="2">
    <citation type="submission" date="2004-02" db="EMBL/GenBank/DDBJ databases">
        <authorList>
            <consortium name="Genoscope"/>
            <consortium name="Whitehead Institute Centre for Genome Research"/>
        </authorList>
    </citation>
    <scope>NUCLEOTIDE SEQUENCE</scope>
</reference>
<keyword evidence="6 10" id="KW-0195">Cyclin</keyword>
<keyword evidence="7" id="KW-0539">Nucleus</keyword>
<dbReference type="OrthoDB" id="5590282at2759"/>
<dbReference type="AlphaFoldDB" id="Q4S487"/>
<feature type="non-terminal residue" evidence="13">
    <location>
        <position position="262"/>
    </location>
</feature>
<comment type="subcellular location">
    <subcellularLocation>
        <location evidence="2">Nucleus</location>
    </subcellularLocation>
</comment>
<feature type="domain" description="Cyclin C-terminal" evidence="12">
    <location>
        <begin position="136"/>
        <end position="258"/>
    </location>
</feature>
<evidence type="ECO:0000256" key="7">
    <source>
        <dbReference type="ARBA" id="ARBA00023242"/>
    </source>
</evidence>
<evidence type="ECO:0000259" key="11">
    <source>
        <dbReference type="SMART" id="SM00385"/>
    </source>
</evidence>
<dbReference type="FunFam" id="1.10.472.10:FF:000024">
    <property type="entry name" value="G1/S-specific cyclin-E1"/>
    <property type="match status" value="1"/>
</dbReference>
<dbReference type="SMART" id="SM01332">
    <property type="entry name" value="Cyclin_C"/>
    <property type="match status" value="1"/>
</dbReference>
<keyword evidence="5" id="KW-0132">Cell division</keyword>
<comment type="subunit">
    <text evidence="9">Interacts with the CDK1 protein kinase to form a serine/threonine kinase holoenzyme complex also known as maturation promoting factor (MPF). The cyclin subunit imparts substrate specificity to the complex.</text>
</comment>